<evidence type="ECO:0000256" key="4">
    <source>
        <dbReference type="ARBA" id="ARBA00023136"/>
    </source>
</evidence>
<keyword evidence="3 5" id="KW-1133">Transmembrane helix</keyword>
<evidence type="ECO:0000256" key="1">
    <source>
        <dbReference type="ARBA" id="ARBA00004370"/>
    </source>
</evidence>
<dbReference type="GO" id="GO:0016020">
    <property type="term" value="C:membrane"/>
    <property type="evidence" value="ECO:0007669"/>
    <property type="project" value="UniProtKB-SubCell"/>
</dbReference>
<comment type="caution">
    <text evidence="6">The sequence shown here is derived from an EMBL/GenBank/DDBJ whole genome shotgun (WGS) entry which is preliminary data.</text>
</comment>
<comment type="subcellular location">
    <subcellularLocation>
        <location evidence="1">Membrane</location>
    </subcellularLocation>
</comment>
<organism evidence="6 7">
    <name type="scientific">Effrenium voratum</name>
    <dbReference type="NCBI Taxonomy" id="2562239"/>
    <lineage>
        <taxon>Eukaryota</taxon>
        <taxon>Sar</taxon>
        <taxon>Alveolata</taxon>
        <taxon>Dinophyceae</taxon>
        <taxon>Suessiales</taxon>
        <taxon>Symbiodiniaceae</taxon>
        <taxon>Effrenium</taxon>
    </lineage>
</organism>
<evidence type="ECO:0000256" key="2">
    <source>
        <dbReference type="ARBA" id="ARBA00022692"/>
    </source>
</evidence>
<dbReference type="EMBL" id="CAUJNA010001402">
    <property type="protein sequence ID" value="CAJ1386693.1"/>
    <property type="molecule type" value="Genomic_DNA"/>
</dbReference>
<dbReference type="Gene3D" id="1.20.120.550">
    <property type="entry name" value="Membrane associated eicosanoid/glutathione metabolism-like domain"/>
    <property type="match status" value="1"/>
</dbReference>
<reference evidence="6" key="1">
    <citation type="submission" date="2023-08" db="EMBL/GenBank/DDBJ databases">
        <authorList>
            <person name="Chen Y."/>
            <person name="Shah S."/>
            <person name="Dougan E. K."/>
            <person name="Thang M."/>
            <person name="Chan C."/>
        </authorList>
    </citation>
    <scope>NUCLEOTIDE SEQUENCE</scope>
</reference>
<dbReference type="InterPro" id="IPR001129">
    <property type="entry name" value="Membr-assoc_MAPEG"/>
</dbReference>
<name>A0AA36IG66_9DINO</name>
<dbReference type="Pfam" id="PF01124">
    <property type="entry name" value="MAPEG"/>
    <property type="match status" value="1"/>
</dbReference>
<feature type="transmembrane region" description="Helical" evidence="5">
    <location>
        <begin position="57"/>
        <end position="79"/>
    </location>
</feature>
<keyword evidence="7" id="KW-1185">Reference proteome</keyword>
<dbReference type="InterPro" id="IPR023352">
    <property type="entry name" value="MAPEG-like_dom_sf"/>
</dbReference>
<sequence>MAAPDPSTSDFVKVGFDKVNFFVMFPTFTAAFTIPGILGGVAAFYHKSSAVQKVELVADYSLGPLYVAMFLVRIIFSFIQSNLADARRNTGINVPDQHAYKVVTGSAAGSLVLMDDEGAFGRFNRAQRGVQNVWENVFPLSIEVVLTGLVFPWTVAGLLCLFALLRAKASISYAEKGRMARISGNMASNICGASIAGLTLAIGVYATHLELAK</sequence>
<feature type="transmembrane region" description="Helical" evidence="5">
    <location>
        <begin position="144"/>
        <end position="165"/>
    </location>
</feature>
<dbReference type="Proteomes" id="UP001178507">
    <property type="component" value="Unassembled WGS sequence"/>
</dbReference>
<keyword evidence="4 5" id="KW-0472">Membrane</keyword>
<evidence type="ECO:0000313" key="7">
    <source>
        <dbReference type="Proteomes" id="UP001178507"/>
    </source>
</evidence>
<dbReference type="SUPFAM" id="SSF161084">
    <property type="entry name" value="MAPEG domain-like"/>
    <property type="match status" value="1"/>
</dbReference>
<evidence type="ECO:0000313" key="6">
    <source>
        <dbReference type="EMBL" id="CAJ1386693.1"/>
    </source>
</evidence>
<keyword evidence="2 5" id="KW-0812">Transmembrane</keyword>
<proteinExistence type="predicted"/>
<evidence type="ECO:0000256" key="5">
    <source>
        <dbReference type="SAM" id="Phobius"/>
    </source>
</evidence>
<accession>A0AA36IG66</accession>
<gene>
    <name evidence="6" type="ORF">EVOR1521_LOCUS12925</name>
</gene>
<evidence type="ECO:0000256" key="3">
    <source>
        <dbReference type="ARBA" id="ARBA00022989"/>
    </source>
</evidence>
<feature type="transmembrane region" description="Helical" evidence="5">
    <location>
        <begin position="186"/>
        <end position="206"/>
    </location>
</feature>
<feature type="transmembrane region" description="Helical" evidence="5">
    <location>
        <begin position="20"/>
        <end position="45"/>
    </location>
</feature>
<dbReference type="AlphaFoldDB" id="A0AA36IG66"/>
<protein>
    <submittedName>
        <fullName evidence="6">Uncharacterized protein</fullName>
    </submittedName>
</protein>